<dbReference type="Proteomes" id="UP000694920">
    <property type="component" value="Unplaced"/>
</dbReference>
<dbReference type="CDD" id="cd11298">
    <property type="entry name" value="O-FucT-2"/>
    <property type="match status" value="1"/>
</dbReference>
<accession>A0AAJ7W1R8</accession>
<keyword evidence="19" id="KW-1185">Reference proteome</keyword>
<evidence type="ECO:0000256" key="17">
    <source>
        <dbReference type="ARBA" id="ARBA00047273"/>
    </source>
</evidence>
<keyword evidence="13" id="KW-0119">Carbohydrate metabolism</keyword>
<gene>
    <name evidence="20 21" type="primary">LOC107268296</name>
</gene>
<evidence type="ECO:0000256" key="6">
    <source>
        <dbReference type="ARBA" id="ARBA00022679"/>
    </source>
</evidence>
<evidence type="ECO:0000313" key="20">
    <source>
        <dbReference type="RefSeq" id="XP_024941372.1"/>
    </source>
</evidence>
<evidence type="ECO:0000256" key="9">
    <source>
        <dbReference type="ARBA" id="ARBA00023034"/>
    </source>
</evidence>
<comment type="catalytic activity">
    <reaction evidence="17">
        <text>L-threonyl-[protein] + GDP-beta-L-fucose = 3-O-(alpha-L-fucosyl)-L-threonyl-[protein] + GDP + H(+)</text>
        <dbReference type="Rhea" id="RHEA:70491"/>
        <dbReference type="Rhea" id="RHEA-COMP:11060"/>
        <dbReference type="Rhea" id="RHEA-COMP:17915"/>
        <dbReference type="ChEBI" id="CHEBI:15378"/>
        <dbReference type="ChEBI" id="CHEBI:30013"/>
        <dbReference type="ChEBI" id="CHEBI:57273"/>
        <dbReference type="ChEBI" id="CHEBI:58189"/>
        <dbReference type="ChEBI" id="CHEBI:189631"/>
        <dbReference type="EC" id="2.4.1.221"/>
    </reaction>
    <physiologicalReaction direction="left-to-right" evidence="17">
        <dbReference type="Rhea" id="RHEA:70492"/>
    </physiologicalReaction>
</comment>
<evidence type="ECO:0000256" key="1">
    <source>
        <dbReference type="ARBA" id="ARBA00004240"/>
    </source>
</evidence>
<keyword evidence="11" id="KW-0325">Glycoprotein</keyword>
<evidence type="ECO:0000256" key="16">
    <source>
        <dbReference type="ARBA" id="ARBA00033083"/>
    </source>
</evidence>
<evidence type="ECO:0000256" key="8">
    <source>
        <dbReference type="ARBA" id="ARBA00022824"/>
    </source>
</evidence>
<proteinExistence type="inferred from homology"/>
<dbReference type="GO" id="GO:0005783">
    <property type="term" value="C:endoplasmic reticulum"/>
    <property type="evidence" value="ECO:0007669"/>
    <property type="project" value="UniProtKB-SubCell"/>
</dbReference>
<comment type="pathway">
    <text evidence="3">Protein modification; protein glycosylation.</text>
</comment>
<evidence type="ECO:0000256" key="7">
    <source>
        <dbReference type="ARBA" id="ARBA00022729"/>
    </source>
</evidence>
<keyword evidence="5" id="KW-0328">Glycosyltransferase</keyword>
<protein>
    <recommendedName>
        <fullName evidence="15">GDP-fucose protein O-fucosyltransferase 2</fullName>
        <ecNumber evidence="4">2.4.1.221</ecNumber>
    </recommendedName>
    <alternativeName>
        <fullName evidence="16">Peptide-O-fucosyltransferase 2</fullName>
    </alternativeName>
</protein>
<keyword evidence="12" id="KW-0294">Fucose metabolism</keyword>
<dbReference type="GeneID" id="107268296"/>
<evidence type="ECO:0000256" key="2">
    <source>
        <dbReference type="ARBA" id="ARBA00004555"/>
    </source>
</evidence>
<evidence type="ECO:0000256" key="13">
    <source>
        <dbReference type="ARBA" id="ARBA00023277"/>
    </source>
</evidence>
<dbReference type="PANTHER" id="PTHR13398">
    <property type="entry name" value="GDP-FUCOSE PROTEIN O-FUCOSYLTRANSFERASE 2"/>
    <property type="match status" value="1"/>
</dbReference>
<evidence type="ECO:0000256" key="11">
    <source>
        <dbReference type="ARBA" id="ARBA00023180"/>
    </source>
</evidence>
<dbReference type="EC" id="2.4.1.221" evidence="4"/>
<evidence type="ECO:0000256" key="5">
    <source>
        <dbReference type="ARBA" id="ARBA00022676"/>
    </source>
</evidence>
<dbReference type="RefSeq" id="XP_024941372.1">
    <property type="nucleotide sequence ID" value="XM_025085604.1"/>
</dbReference>
<dbReference type="PANTHER" id="PTHR13398:SF0">
    <property type="entry name" value="GDP-FUCOSE PROTEIN O-FUCOSYLTRANSFERASE 2"/>
    <property type="match status" value="1"/>
</dbReference>
<dbReference type="InterPro" id="IPR045130">
    <property type="entry name" value="OFUT2-like"/>
</dbReference>
<comment type="similarity">
    <text evidence="14">Belongs to the glycosyltransferase 68 family.</text>
</comment>
<evidence type="ECO:0000256" key="15">
    <source>
        <dbReference type="ARBA" id="ARBA00026232"/>
    </source>
</evidence>
<dbReference type="AlphaFoldDB" id="A0AAJ7W1R8"/>
<evidence type="ECO:0000256" key="4">
    <source>
        <dbReference type="ARBA" id="ARBA00012196"/>
    </source>
</evidence>
<evidence type="ECO:0000313" key="19">
    <source>
        <dbReference type="Proteomes" id="UP000694920"/>
    </source>
</evidence>
<organism evidence="19 21">
    <name type="scientific">Cephus cinctus</name>
    <name type="common">Wheat stem sawfly</name>
    <dbReference type="NCBI Taxonomy" id="211228"/>
    <lineage>
        <taxon>Eukaryota</taxon>
        <taxon>Metazoa</taxon>
        <taxon>Ecdysozoa</taxon>
        <taxon>Arthropoda</taxon>
        <taxon>Hexapoda</taxon>
        <taxon>Insecta</taxon>
        <taxon>Pterygota</taxon>
        <taxon>Neoptera</taxon>
        <taxon>Endopterygota</taxon>
        <taxon>Hymenoptera</taxon>
        <taxon>Cephoidea</taxon>
        <taxon>Cephidae</taxon>
        <taxon>Cephus</taxon>
    </lineage>
</organism>
<evidence type="ECO:0000256" key="3">
    <source>
        <dbReference type="ARBA" id="ARBA00004922"/>
    </source>
</evidence>
<keyword evidence="6" id="KW-0808">Transferase</keyword>
<comment type="subcellular location">
    <subcellularLocation>
        <location evidence="1">Endoplasmic reticulum</location>
    </subcellularLocation>
    <subcellularLocation>
        <location evidence="2">Golgi apparatus</location>
    </subcellularLocation>
</comment>
<dbReference type="GO" id="GO:0006004">
    <property type="term" value="P:fucose metabolic process"/>
    <property type="evidence" value="ECO:0007669"/>
    <property type="project" value="UniProtKB-KW"/>
</dbReference>
<keyword evidence="7" id="KW-0732">Signal</keyword>
<reference evidence="20 21" key="1">
    <citation type="submission" date="2025-04" db="UniProtKB">
        <authorList>
            <consortium name="RefSeq"/>
        </authorList>
    </citation>
    <scope>IDENTIFICATION</scope>
</reference>
<keyword evidence="9" id="KW-0333">Golgi apparatus</keyword>
<dbReference type="Pfam" id="PF10250">
    <property type="entry name" value="O-FucT"/>
    <property type="match status" value="1"/>
</dbReference>
<dbReference type="Gene3D" id="3.40.50.11350">
    <property type="match status" value="1"/>
</dbReference>
<evidence type="ECO:0000313" key="21">
    <source>
        <dbReference type="RefSeq" id="XP_024941373.1"/>
    </source>
</evidence>
<comment type="catalytic activity">
    <reaction evidence="18">
        <text>L-seryl-[protein] + GDP-beta-L-fucose = 3-O-(alpha-L-fucosyl)-L-seryl-[protein] + GDP + H(+)</text>
        <dbReference type="Rhea" id="RHEA:63644"/>
        <dbReference type="Rhea" id="RHEA-COMP:9863"/>
        <dbReference type="Rhea" id="RHEA-COMP:17914"/>
        <dbReference type="ChEBI" id="CHEBI:15378"/>
        <dbReference type="ChEBI" id="CHEBI:29999"/>
        <dbReference type="ChEBI" id="CHEBI:57273"/>
        <dbReference type="ChEBI" id="CHEBI:58189"/>
        <dbReference type="ChEBI" id="CHEBI:189632"/>
        <dbReference type="EC" id="2.4.1.221"/>
    </reaction>
    <physiologicalReaction direction="left-to-right" evidence="18">
        <dbReference type="Rhea" id="RHEA:63645"/>
    </physiologicalReaction>
</comment>
<dbReference type="Gene3D" id="3.40.50.11340">
    <property type="match status" value="1"/>
</dbReference>
<dbReference type="GO" id="GO:0046922">
    <property type="term" value="F:peptide-O-fucosyltransferase activity"/>
    <property type="evidence" value="ECO:0007669"/>
    <property type="project" value="UniProtKB-EC"/>
</dbReference>
<keyword evidence="10" id="KW-1015">Disulfide bond</keyword>
<dbReference type="FunFam" id="3.40.50.11350:FF:000002">
    <property type="entry name" value="GDP-fucose protein O-fucosyltransferase 2"/>
    <property type="match status" value="1"/>
</dbReference>
<dbReference type="InterPro" id="IPR019378">
    <property type="entry name" value="GDP-Fuc_O-FucTrfase"/>
</dbReference>
<evidence type="ECO:0000256" key="12">
    <source>
        <dbReference type="ARBA" id="ARBA00023253"/>
    </source>
</evidence>
<evidence type="ECO:0000256" key="18">
    <source>
        <dbReference type="ARBA" id="ARBA00048647"/>
    </source>
</evidence>
<keyword evidence="8" id="KW-0256">Endoplasmic reticulum</keyword>
<dbReference type="RefSeq" id="XP_024941373.1">
    <property type="nucleotide sequence ID" value="XM_025085605.1"/>
</dbReference>
<dbReference type="CTD" id="31098"/>
<evidence type="ECO:0000256" key="14">
    <source>
        <dbReference type="ARBA" id="ARBA00025803"/>
    </source>
</evidence>
<sequence>MIQNMIGSWFYLHGQCFIGNLYHWRSMNIGMQKYIPWATFFDIVSLQKYIPVLEMYEFMKEYSVDRKEIVLDRVYFLQHDENMFSAGKFVDKNEVASCPENNFPYRKINDKFAGRFWGYSNITALEVKCIIFHGTTFGLMKNLKPSIHRSFMFDHMEIALHKEYGSVDYWMARRSMRYNSELYNVANEFRKKYLNSDDKKDNTERPDDWTMEKGKRNAVGGQYLAVHLRRRDFLMGRKDTVPTIKSAASQLKKKLKELKLETVFVATDAKDHEYEDLVTQLRNYTVIRFSPTDYIRTKFKDGGLAIIDQIICSYARYFIGTYESTFTFRIQEDREILGFLNETTFNYLCGTKNKCETGGRWTIVW</sequence>
<evidence type="ECO:0000256" key="10">
    <source>
        <dbReference type="ARBA" id="ARBA00023157"/>
    </source>
</evidence>
<name>A0AAJ7W1R8_CEPCN</name>
<dbReference type="GO" id="GO:0005794">
    <property type="term" value="C:Golgi apparatus"/>
    <property type="evidence" value="ECO:0007669"/>
    <property type="project" value="UniProtKB-SubCell"/>
</dbReference>